<dbReference type="PANTHER" id="PTHR18901">
    <property type="entry name" value="2-DEOXYGLUCOSE-6-PHOSPHATE PHOSPHATASE 2"/>
    <property type="match status" value="1"/>
</dbReference>
<dbReference type="InterPro" id="IPR036412">
    <property type="entry name" value="HAD-like_sf"/>
</dbReference>
<protein>
    <submittedName>
        <fullName evidence="4">HAD family hydrolase</fullName>
    </submittedName>
</protein>
<keyword evidence="5" id="KW-1185">Reference proteome</keyword>
<evidence type="ECO:0000313" key="4">
    <source>
        <dbReference type="EMBL" id="AZR73650.1"/>
    </source>
</evidence>
<dbReference type="CDD" id="cd07505">
    <property type="entry name" value="HAD_BPGM-like"/>
    <property type="match status" value="1"/>
</dbReference>
<dbReference type="SUPFAM" id="SSF56784">
    <property type="entry name" value="HAD-like"/>
    <property type="match status" value="1"/>
</dbReference>
<dbReference type="PRINTS" id="PR00413">
    <property type="entry name" value="HADHALOGNASE"/>
</dbReference>
<evidence type="ECO:0000313" key="5">
    <source>
        <dbReference type="Proteomes" id="UP000267250"/>
    </source>
</evidence>
<dbReference type="Gene3D" id="3.40.50.1000">
    <property type="entry name" value="HAD superfamily/HAD-like"/>
    <property type="match status" value="1"/>
</dbReference>
<dbReference type="SFLD" id="SFLDG01135">
    <property type="entry name" value="C1.5.6:_HAD__Beta-PGM__Phospha"/>
    <property type="match status" value="1"/>
</dbReference>
<dbReference type="Gene3D" id="1.10.150.240">
    <property type="entry name" value="Putative phosphatase, domain 2"/>
    <property type="match status" value="1"/>
</dbReference>
<keyword evidence="3 4" id="KW-0378">Hydrolase</keyword>
<name>A0A3Q9HRG0_9FIRM</name>
<dbReference type="KEGG" id="aft:BBF96_09785"/>
<dbReference type="Proteomes" id="UP000267250">
    <property type="component" value="Chromosome"/>
</dbReference>
<evidence type="ECO:0000256" key="3">
    <source>
        <dbReference type="ARBA" id="ARBA00022801"/>
    </source>
</evidence>
<gene>
    <name evidence="4" type="ORF">BBF96_09785</name>
</gene>
<sequence length="214" mass="24638">MFERVKAVIFDMDGTLVDSMGMWREIDRNFLAKRGIPVPEDIQQAIEGKSFTETAVYFKKRFQLSESVEEIIAEWIEMSKNYYEHQIPLKPGVRRLVEYLYKKGYKIGLATSGQRQLVEVVLRRHRLKSYFQSIWTSCEVGKGKPHPDIFLKVAEDLGVKPAECLVFEDTLAGVLAGKRAGMRVVAVYDAYSVPQMEKIREVADKYIESFEEIA</sequence>
<dbReference type="InterPro" id="IPR006439">
    <property type="entry name" value="HAD-SF_hydro_IA"/>
</dbReference>
<dbReference type="AlphaFoldDB" id="A0A3Q9HRG0"/>
<dbReference type="PANTHER" id="PTHR18901:SF38">
    <property type="entry name" value="PSEUDOURIDINE-5'-PHOSPHATASE"/>
    <property type="match status" value="1"/>
</dbReference>
<dbReference type="EMBL" id="CP016379">
    <property type="protein sequence ID" value="AZR73650.1"/>
    <property type="molecule type" value="Genomic_DNA"/>
</dbReference>
<dbReference type="SFLD" id="SFLDG01129">
    <property type="entry name" value="C1.5:_HAD__Beta-PGM__Phosphata"/>
    <property type="match status" value="1"/>
</dbReference>
<reference evidence="4 5" key="1">
    <citation type="submission" date="2016-07" db="EMBL/GenBank/DDBJ databases">
        <title>Genome and transcriptome analysis of iron-reducing fermentative bacteria Anoxybacter fermentans.</title>
        <authorList>
            <person name="Zeng X."/>
            <person name="Shao Z."/>
        </authorList>
    </citation>
    <scope>NUCLEOTIDE SEQUENCE [LARGE SCALE GENOMIC DNA]</scope>
    <source>
        <strain evidence="4 5">DY22613</strain>
    </source>
</reference>
<dbReference type="GO" id="GO:0046872">
    <property type="term" value="F:metal ion binding"/>
    <property type="evidence" value="ECO:0007669"/>
    <property type="project" value="UniProtKB-KW"/>
</dbReference>
<dbReference type="RefSeq" id="WP_127016995.1">
    <property type="nucleotide sequence ID" value="NZ_CP016379.1"/>
</dbReference>
<evidence type="ECO:0000256" key="1">
    <source>
        <dbReference type="ARBA" id="ARBA00006171"/>
    </source>
</evidence>
<dbReference type="InterPro" id="IPR041492">
    <property type="entry name" value="HAD_2"/>
</dbReference>
<dbReference type="OrthoDB" id="9797743at2"/>
<dbReference type="NCBIfam" id="TIGR01509">
    <property type="entry name" value="HAD-SF-IA-v3"/>
    <property type="match status" value="1"/>
</dbReference>
<keyword evidence="2" id="KW-0479">Metal-binding</keyword>
<dbReference type="GO" id="GO:0016791">
    <property type="term" value="F:phosphatase activity"/>
    <property type="evidence" value="ECO:0007669"/>
    <property type="project" value="TreeGrafter"/>
</dbReference>
<dbReference type="Pfam" id="PF13419">
    <property type="entry name" value="HAD_2"/>
    <property type="match status" value="1"/>
</dbReference>
<dbReference type="InterPro" id="IPR023198">
    <property type="entry name" value="PGP-like_dom2"/>
</dbReference>
<comment type="similarity">
    <text evidence="1">Belongs to the HAD-like hydrolase superfamily. CbbY/CbbZ/Gph/YieH family.</text>
</comment>
<dbReference type="FunFam" id="3.40.50.1000:FF:000162">
    <property type="entry name" value="HAD-like protein"/>
    <property type="match status" value="1"/>
</dbReference>
<dbReference type="SFLD" id="SFLDS00003">
    <property type="entry name" value="Haloacid_Dehalogenase"/>
    <property type="match status" value="1"/>
</dbReference>
<organism evidence="4 5">
    <name type="scientific">Anoxybacter fermentans</name>
    <dbReference type="NCBI Taxonomy" id="1323375"/>
    <lineage>
        <taxon>Bacteria</taxon>
        <taxon>Bacillati</taxon>
        <taxon>Bacillota</taxon>
        <taxon>Clostridia</taxon>
        <taxon>Halanaerobiales</taxon>
        <taxon>Anoxybacter</taxon>
    </lineage>
</organism>
<accession>A0A3Q9HRG0</accession>
<dbReference type="FunFam" id="3.40.50.1000:FF:000036">
    <property type="entry name" value="HAD family hydrolase"/>
    <property type="match status" value="1"/>
</dbReference>
<dbReference type="NCBIfam" id="TIGR01549">
    <property type="entry name" value="HAD-SF-IA-v1"/>
    <property type="match status" value="1"/>
</dbReference>
<evidence type="ECO:0000256" key="2">
    <source>
        <dbReference type="ARBA" id="ARBA00022723"/>
    </source>
</evidence>
<dbReference type="InterPro" id="IPR023214">
    <property type="entry name" value="HAD_sf"/>
</dbReference>
<proteinExistence type="inferred from homology"/>